<keyword evidence="1" id="KW-1133">Transmembrane helix</keyword>
<sequence>MNGRYWEDSLGAQVIMIAIFCVALGVYVVALLLCIYASTDICQTCDYVNDRVLSLAERMLVLVLTLFIG</sequence>
<keyword evidence="3" id="KW-1185">Reference proteome</keyword>
<name>A0A8S5KYU6_9VIRU</name>
<dbReference type="Proteomes" id="UP000682722">
    <property type="component" value="Segment"/>
</dbReference>
<organism evidence="2 3">
    <name type="scientific">ssRNA phage Gerhypos.2_34</name>
    <dbReference type="NCBI Taxonomy" id="2786268"/>
    <lineage>
        <taxon>Viruses</taxon>
        <taxon>Riboviria</taxon>
        <taxon>Orthornavirae</taxon>
        <taxon>Lenarviricota</taxon>
        <taxon>Leviviricetes</taxon>
        <taxon>Norzivirales</taxon>
        <taxon>Fiersviridae</taxon>
        <taxon>Radbaivirus</taxon>
        <taxon>Radbaivirus edaphovicinum</taxon>
        <taxon>Psehatovirus edaphovicinum</taxon>
    </lineage>
</organism>
<proteinExistence type="predicted"/>
<dbReference type="EMBL" id="BK013505">
    <property type="protein sequence ID" value="DAD50364.1"/>
    <property type="molecule type" value="Genomic_RNA"/>
</dbReference>
<evidence type="ECO:0000313" key="2">
    <source>
        <dbReference type="EMBL" id="DAD50364.1"/>
    </source>
</evidence>
<gene>
    <name evidence="2" type="primary">Gerhypos.2_34_1</name>
</gene>
<dbReference type="RefSeq" id="YP_010769797.1">
    <property type="nucleotide sequence ID" value="NC_074076.1"/>
</dbReference>
<feature type="transmembrane region" description="Helical" evidence="1">
    <location>
        <begin position="12"/>
        <end position="36"/>
    </location>
</feature>
<reference evidence="2" key="1">
    <citation type="submission" date="2020-09" db="EMBL/GenBank/DDBJ databases">
        <title>Leviviricetes taxonomy.</title>
        <authorList>
            <person name="Stockdale S.R."/>
            <person name="Callanan J."/>
            <person name="Adriaenssens E.M."/>
            <person name="Kuhn J.H."/>
            <person name="Rumnieks J."/>
            <person name="Shkoporov A."/>
            <person name="Draper L.A."/>
            <person name="Ross P."/>
            <person name="Hill C."/>
        </authorList>
    </citation>
    <scope>NUCLEOTIDE SEQUENCE</scope>
</reference>
<keyword evidence="1" id="KW-0472">Membrane</keyword>
<dbReference type="KEGG" id="vg:80398919"/>
<evidence type="ECO:0000256" key="1">
    <source>
        <dbReference type="SAM" id="Phobius"/>
    </source>
</evidence>
<accession>A0A8S5KYU6</accession>
<keyword evidence="1" id="KW-0812">Transmembrane</keyword>
<evidence type="ECO:0000313" key="3">
    <source>
        <dbReference type="Proteomes" id="UP000682722"/>
    </source>
</evidence>
<dbReference type="GeneID" id="80398919"/>
<protein>
    <submittedName>
        <fullName evidence="2">Uncharacterized protein</fullName>
    </submittedName>
</protein>